<evidence type="ECO:0000256" key="9">
    <source>
        <dbReference type="RuleBase" id="RU368033"/>
    </source>
</evidence>
<dbReference type="EMBL" id="JAKCXM010000146">
    <property type="protein sequence ID" value="KAJ0400787.1"/>
    <property type="molecule type" value="Genomic_DNA"/>
</dbReference>
<feature type="transmembrane region" description="Helical" evidence="9">
    <location>
        <begin position="89"/>
        <end position="113"/>
    </location>
</feature>
<proteinExistence type="inferred from homology"/>
<evidence type="ECO:0000256" key="8">
    <source>
        <dbReference type="ARBA" id="ARBA00045608"/>
    </source>
</evidence>
<evidence type="ECO:0000256" key="3">
    <source>
        <dbReference type="ARBA" id="ARBA00017057"/>
    </source>
</evidence>
<dbReference type="Proteomes" id="UP001209570">
    <property type="component" value="Unassembled WGS sequence"/>
</dbReference>
<dbReference type="GO" id="GO:0045047">
    <property type="term" value="P:protein targeting to ER"/>
    <property type="evidence" value="ECO:0007669"/>
    <property type="project" value="TreeGrafter"/>
</dbReference>
<evidence type="ECO:0000256" key="1">
    <source>
        <dbReference type="ARBA" id="ARBA00004477"/>
    </source>
</evidence>
<comment type="subcellular location">
    <subcellularLocation>
        <location evidence="1 9">Endoplasmic reticulum membrane</location>
        <topology evidence="1 9">Multi-pass membrane protein</topology>
    </subcellularLocation>
</comment>
<dbReference type="PANTHER" id="PTHR13085">
    <property type="entry name" value="MICROSOMAL SIGNAL PEPTIDASE 25 KDA SUBUNIT"/>
    <property type="match status" value="1"/>
</dbReference>
<keyword evidence="6 9" id="KW-1133">Transmembrane helix</keyword>
<keyword evidence="12" id="KW-1185">Reference proteome</keyword>
<keyword evidence="5 9" id="KW-0256">Endoplasmic reticulum</keyword>
<dbReference type="InterPro" id="IPR009582">
    <property type="entry name" value="Spc2/SPCS2"/>
</dbReference>
<dbReference type="GO" id="GO:0008233">
    <property type="term" value="F:peptidase activity"/>
    <property type="evidence" value="ECO:0007669"/>
    <property type="project" value="UniProtKB-UniRule"/>
</dbReference>
<comment type="caution">
    <text evidence="11">The sequence shown here is derived from an EMBL/GenBank/DDBJ whole genome shotgun (WGS) entry which is preliminary data.</text>
</comment>
<organism evidence="11 12">
    <name type="scientific">Pythium insidiosum</name>
    <name type="common">Pythiosis disease agent</name>
    <dbReference type="NCBI Taxonomy" id="114742"/>
    <lineage>
        <taxon>Eukaryota</taxon>
        <taxon>Sar</taxon>
        <taxon>Stramenopiles</taxon>
        <taxon>Oomycota</taxon>
        <taxon>Peronosporomycetes</taxon>
        <taxon>Pythiales</taxon>
        <taxon>Pythiaceae</taxon>
        <taxon>Pythium</taxon>
    </lineage>
</organism>
<evidence type="ECO:0000313" key="12">
    <source>
        <dbReference type="Proteomes" id="UP001209570"/>
    </source>
</evidence>
<evidence type="ECO:0000313" key="11">
    <source>
        <dbReference type="EMBL" id="KAJ0400787.1"/>
    </source>
</evidence>
<feature type="region of interest" description="Disordered" evidence="10">
    <location>
        <begin position="1"/>
        <end position="24"/>
    </location>
</feature>
<dbReference type="PANTHER" id="PTHR13085:SF0">
    <property type="entry name" value="SIGNAL PEPTIDASE COMPLEX SUBUNIT 2"/>
    <property type="match status" value="1"/>
</dbReference>
<evidence type="ECO:0000256" key="5">
    <source>
        <dbReference type="ARBA" id="ARBA00022824"/>
    </source>
</evidence>
<evidence type="ECO:0000256" key="6">
    <source>
        <dbReference type="ARBA" id="ARBA00022989"/>
    </source>
</evidence>
<evidence type="ECO:0000256" key="2">
    <source>
        <dbReference type="ARBA" id="ARBA00007324"/>
    </source>
</evidence>
<keyword evidence="7 9" id="KW-0472">Membrane</keyword>
<gene>
    <name evidence="11" type="ORF">P43SY_004882</name>
</gene>
<sequence length="196" mass="22150">MGAAASAKEKATSEVFEEEEIEENPHHVDVGDQNAVKNMMDDAIVEFFVERKDFSVHYGWDNTKLLLMVIACAIAGASHFYRPPQMPEHLVVLGCVIAFFLIHGLLFLYATLIEGDILLRVSRKASSAAVLLVKTEFPFTEENYIVTMVDSNDSKHPVREELYVGKFFDAEGYFDRDSFVKRIDALVARVEKQKAQ</sequence>
<evidence type="ECO:0000256" key="10">
    <source>
        <dbReference type="SAM" id="MobiDB-lite"/>
    </source>
</evidence>
<dbReference type="GO" id="GO:0006465">
    <property type="term" value="P:signal peptide processing"/>
    <property type="evidence" value="ECO:0007669"/>
    <property type="project" value="UniProtKB-UniRule"/>
</dbReference>
<dbReference type="AlphaFoldDB" id="A0AAD5Q6V3"/>
<dbReference type="Pfam" id="PF06703">
    <property type="entry name" value="SPC25"/>
    <property type="match status" value="1"/>
</dbReference>
<name>A0AAD5Q6V3_PYTIN</name>
<evidence type="ECO:0000256" key="7">
    <source>
        <dbReference type="ARBA" id="ARBA00023136"/>
    </source>
</evidence>
<reference evidence="11" key="1">
    <citation type="submission" date="2021-12" db="EMBL/GenBank/DDBJ databases">
        <title>Prjna785345.</title>
        <authorList>
            <person name="Rujirawat T."/>
            <person name="Krajaejun T."/>
        </authorList>
    </citation>
    <scope>NUCLEOTIDE SEQUENCE</scope>
    <source>
        <strain evidence="11">Pi057C3</strain>
    </source>
</reference>
<keyword evidence="4 9" id="KW-0812">Transmembrane</keyword>
<accession>A0AAD5Q6V3</accession>
<comment type="function">
    <text evidence="8 9">Component of the signal peptidase complex (SPC) which catalyzes the cleavage of N-terminal signal sequences from nascent proteins as they are translocated into the lumen of the endoplasmic reticulum. Enhances the enzymatic activity of SPC and facilitates the interactions between different components of the translocation site.</text>
</comment>
<feature type="transmembrane region" description="Helical" evidence="9">
    <location>
        <begin position="65"/>
        <end position="83"/>
    </location>
</feature>
<comment type="similarity">
    <text evidence="2 9">Belongs to the SPCS2 family.</text>
</comment>
<evidence type="ECO:0000256" key="4">
    <source>
        <dbReference type="ARBA" id="ARBA00022692"/>
    </source>
</evidence>
<protein>
    <recommendedName>
        <fullName evidence="3 9">Signal peptidase complex subunit 2</fullName>
    </recommendedName>
</protein>
<dbReference type="GO" id="GO:0005787">
    <property type="term" value="C:signal peptidase complex"/>
    <property type="evidence" value="ECO:0007669"/>
    <property type="project" value="UniProtKB-UniRule"/>
</dbReference>